<feature type="compositionally biased region" description="Polar residues" evidence="1">
    <location>
        <begin position="1"/>
        <end position="10"/>
    </location>
</feature>
<dbReference type="AlphaFoldDB" id="A0AAD2HWL0"/>
<evidence type="ECO:0000313" key="3">
    <source>
        <dbReference type="Proteomes" id="UP001295794"/>
    </source>
</evidence>
<reference evidence="2" key="1">
    <citation type="submission" date="2023-11" db="EMBL/GenBank/DDBJ databases">
        <authorList>
            <person name="De Vega J J."/>
            <person name="De Vega J J."/>
        </authorList>
    </citation>
    <scope>NUCLEOTIDE SEQUENCE</scope>
</reference>
<dbReference type="Proteomes" id="UP001295794">
    <property type="component" value="Unassembled WGS sequence"/>
</dbReference>
<name>A0AAD2HWL0_9AGAR</name>
<protein>
    <submittedName>
        <fullName evidence="2">Uncharacterized protein</fullName>
    </submittedName>
</protein>
<evidence type="ECO:0000256" key="1">
    <source>
        <dbReference type="SAM" id="MobiDB-lite"/>
    </source>
</evidence>
<accession>A0AAD2HWL0</accession>
<dbReference type="EMBL" id="CAVNYO010000444">
    <property type="protein sequence ID" value="CAK5281492.1"/>
    <property type="molecule type" value="Genomic_DNA"/>
</dbReference>
<feature type="compositionally biased region" description="Gly residues" evidence="1">
    <location>
        <begin position="438"/>
        <end position="449"/>
    </location>
</feature>
<comment type="caution">
    <text evidence="2">The sequence shown here is derived from an EMBL/GenBank/DDBJ whole genome shotgun (WGS) entry which is preliminary data.</text>
</comment>
<evidence type="ECO:0000313" key="2">
    <source>
        <dbReference type="EMBL" id="CAK5281492.1"/>
    </source>
</evidence>
<feature type="region of interest" description="Disordered" evidence="1">
    <location>
        <begin position="395"/>
        <end position="476"/>
    </location>
</feature>
<sequence length="476" mass="49557">MASTSPQVPSAPSLLPRTVPGAPPPSDVSKSSRKKRKNKSKAETAAEDIDASNAALIEKAPDAADIQEGAVAAELIAEPEAPAADESTAKLSPIVDLVAKRLKTTTKKISRISTYAATDPEKLNEDQKAALKSLPALEAVQRELGEVKKAVETHEIQLAAELAQTRAEAEHSANARVADAVAGAEREATSRVFDILNLLRLRSLLAAGEVSLTVSEVEANALFSSAESLLTDSESPVVSGLMSRQGDHAGVSYIRLLEIVQVGLSPPAPSVEEEPASAVTTEEAAVSQPLGLSMSTSFDFMQASELEPPFEENAEWVERDQIPVEANGHIVDPEAAADTSNAALDWAADDDEGLPSIAGLHAKFGTSGTVTPVVEPELQTNGHVVEEVVEDVAAPAEDDGFITQSRGGRGRVRPSRGGEHRGGGGRGGFRGGDRGGFRGRGGGSGFRGRGGADGERRGGRGRGRGGDRGGDRGRGQ</sequence>
<keyword evidence="3" id="KW-1185">Reference proteome</keyword>
<gene>
    <name evidence="2" type="ORF">MYCIT1_LOCUS32655</name>
</gene>
<feature type="region of interest" description="Disordered" evidence="1">
    <location>
        <begin position="1"/>
        <end position="53"/>
    </location>
</feature>
<organism evidence="2 3">
    <name type="scientific">Mycena citricolor</name>
    <dbReference type="NCBI Taxonomy" id="2018698"/>
    <lineage>
        <taxon>Eukaryota</taxon>
        <taxon>Fungi</taxon>
        <taxon>Dikarya</taxon>
        <taxon>Basidiomycota</taxon>
        <taxon>Agaricomycotina</taxon>
        <taxon>Agaricomycetes</taxon>
        <taxon>Agaricomycetidae</taxon>
        <taxon>Agaricales</taxon>
        <taxon>Marasmiineae</taxon>
        <taxon>Mycenaceae</taxon>
        <taxon>Mycena</taxon>
    </lineage>
</organism>
<proteinExistence type="predicted"/>
<feature type="compositionally biased region" description="Basic and acidic residues" evidence="1">
    <location>
        <begin position="450"/>
        <end position="476"/>
    </location>
</feature>